<comment type="caution">
    <text evidence="2">The sequence shown here is derived from an EMBL/GenBank/DDBJ whole genome shotgun (WGS) entry which is preliminary data.</text>
</comment>
<protein>
    <submittedName>
        <fullName evidence="2">Uncharacterized protein</fullName>
    </submittedName>
</protein>
<keyword evidence="3" id="KW-1185">Reference proteome</keyword>
<organism evidence="2 3">
    <name type="scientific">Allacma fusca</name>
    <dbReference type="NCBI Taxonomy" id="39272"/>
    <lineage>
        <taxon>Eukaryota</taxon>
        <taxon>Metazoa</taxon>
        <taxon>Ecdysozoa</taxon>
        <taxon>Arthropoda</taxon>
        <taxon>Hexapoda</taxon>
        <taxon>Collembola</taxon>
        <taxon>Symphypleona</taxon>
        <taxon>Sminthuridae</taxon>
        <taxon>Allacma</taxon>
    </lineage>
</organism>
<feature type="transmembrane region" description="Helical" evidence="1">
    <location>
        <begin position="96"/>
        <end position="116"/>
    </location>
</feature>
<feature type="transmembrane region" description="Helical" evidence="1">
    <location>
        <begin position="61"/>
        <end position="84"/>
    </location>
</feature>
<accession>A0A8J2PA66</accession>
<evidence type="ECO:0000313" key="2">
    <source>
        <dbReference type="EMBL" id="CAG7732002.1"/>
    </source>
</evidence>
<keyword evidence="1" id="KW-0472">Membrane</keyword>
<feature type="non-terminal residue" evidence="2">
    <location>
        <position position="1"/>
    </location>
</feature>
<name>A0A8J2PA66_9HEXA</name>
<reference evidence="2" key="1">
    <citation type="submission" date="2021-06" db="EMBL/GenBank/DDBJ databases">
        <authorList>
            <person name="Hodson N. C."/>
            <person name="Mongue J. A."/>
            <person name="Jaron S. K."/>
        </authorList>
    </citation>
    <scope>NUCLEOTIDE SEQUENCE</scope>
</reference>
<dbReference type="EMBL" id="CAJVCH010223038">
    <property type="protein sequence ID" value="CAG7732002.1"/>
    <property type="molecule type" value="Genomic_DNA"/>
</dbReference>
<dbReference type="AlphaFoldDB" id="A0A8J2PA66"/>
<proteinExistence type="predicted"/>
<keyword evidence="1" id="KW-0812">Transmembrane</keyword>
<sequence>MEISVFTVSDFALISFFQKIYSKVNAQLEILKRSPNKERVESVSKSCKQLHLLISLMNHNFCYITFSCKIACISSAIVTLFFAIKFSESSPLNAMLNLALALNQFGIFIVVFHKAFGIPDKMKELKDQILLVSARINSTFQQR</sequence>
<keyword evidence="1" id="KW-1133">Transmembrane helix</keyword>
<dbReference type="Proteomes" id="UP000708208">
    <property type="component" value="Unassembled WGS sequence"/>
</dbReference>
<evidence type="ECO:0000313" key="3">
    <source>
        <dbReference type="Proteomes" id="UP000708208"/>
    </source>
</evidence>
<gene>
    <name evidence="2" type="ORF">AFUS01_LOCUS20547</name>
</gene>
<evidence type="ECO:0000256" key="1">
    <source>
        <dbReference type="SAM" id="Phobius"/>
    </source>
</evidence>